<dbReference type="EMBL" id="AP027268">
    <property type="protein sequence ID" value="BDW93373.1"/>
    <property type="molecule type" value="Genomic_DNA"/>
</dbReference>
<keyword evidence="2" id="KW-1185">Reference proteome</keyword>
<proteinExistence type="predicted"/>
<evidence type="ECO:0000313" key="2">
    <source>
        <dbReference type="Proteomes" id="UP001330184"/>
    </source>
</evidence>
<protein>
    <submittedName>
        <fullName evidence="1">Uncharacterized protein</fullName>
    </submittedName>
</protein>
<dbReference type="Proteomes" id="UP001330184">
    <property type="component" value="Chromosome"/>
</dbReference>
<reference evidence="1 2" key="1">
    <citation type="submission" date="2023-01" db="EMBL/GenBank/DDBJ databases">
        <title>Complete genome sequence of Muricauda aquimarina strain IFOP_LL357.</title>
        <authorList>
            <person name="Gajardo G."/>
            <person name="Ueki S."/>
            <person name="Maruyama F."/>
        </authorList>
    </citation>
    <scope>NUCLEOTIDE SEQUENCE [LARGE SCALE GENOMIC DNA]</scope>
    <source>
        <strain evidence="1 2">IFOP_LL357</strain>
    </source>
</reference>
<dbReference type="AlphaFoldDB" id="A0AA48HJF4"/>
<gene>
    <name evidence="1" type="ORF">MACH07_22050</name>
</gene>
<name>A0AA48HJF4_9FLAO</name>
<evidence type="ECO:0000313" key="1">
    <source>
        <dbReference type="EMBL" id="BDW93373.1"/>
    </source>
</evidence>
<organism evidence="1 2">
    <name type="scientific">Flagellimonas marinaquae</name>
    <dbReference type="NCBI Taxonomy" id="254955"/>
    <lineage>
        <taxon>Bacteria</taxon>
        <taxon>Pseudomonadati</taxon>
        <taxon>Bacteroidota</taxon>
        <taxon>Flavobacteriia</taxon>
        <taxon>Flavobacteriales</taxon>
        <taxon>Flavobacteriaceae</taxon>
        <taxon>Flagellimonas</taxon>
    </lineage>
</organism>
<sequence>MLVYNFTGGKLYGAPSAKQTFLTYGHEQLWQHGTYERNSTEWCYMVLAEWWFGNQHI</sequence>
<accession>A0AA48HJF4</accession>